<name>A0A834JIK0_VESPE</name>
<proteinExistence type="predicted"/>
<reference evidence="2" key="1">
    <citation type="journal article" date="2020" name="G3 (Bethesda)">
        <title>High-Quality Assemblies for Three Invasive Social Wasps from the &lt;i&gt;Vespula&lt;/i&gt; Genus.</title>
        <authorList>
            <person name="Harrop T.W.R."/>
            <person name="Guhlin J."/>
            <person name="McLaughlin G.M."/>
            <person name="Permina E."/>
            <person name="Stockwell P."/>
            <person name="Gilligan J."/>
            <person name="Le Lec M.F."/>
            <person name="Gruber M.A.M."/>
            <person name="Quinn O."/>
            <person name="Lovegrove M."/>
            <person name="Duncan E.J."/>
            <person name="Remnant E.J."/>
            <person name="Van Eeckhoven J."/>
            <person name="Graham B."/>
            <person name="Knapp R.A."/>
            <person name="Langford K.W."/>
            <person name="Kronenberg Z."/>
            <person name="Press M.O."/>
            <person name="Eacker S.M."/>
            <person name="Wilson-Rankin E.E."/>
            <person name="Purcell J."/>
            <person name="Lester P.J."/>
            <person name="Dearden P.K."/>
        </authorList>
    </citation>
    <scope>NUCLEOTIDE SEQUENCE</scope>
    <source>
        <strain evidence="2">Volc-1</strain>
    </source>
</reference>
<dbReference type="Proteomes" id="UP000600918">
    <property type="component" value="Unassembled WGS sequence"/>
</dbReference>
<gene>
    <name evidence="2" type="ORF">H0235_017882</name>
</gene>
<sequence length="86" mass="9505">MIFLGVFLDDDDDDDDHPATSREIALRTPDSSEEKIQQIERVPSISGKCSNAGREKKDEVTDLTINLLRFPFGFSLSSCESSLAPS</sequence>
<evidence type="ECO:0000256" key="1">
    <source>
        <dbReference type="SAM" id="MobiDB-lite"/>
    </source>
</evidence>
<dbReference type="AlphaFoldDB" id="A0A834JIK0"/>
<accession>A0A834JIK0</accession>
<comment type="caution">
    <text evidence="2">The sequence shown here is derived from an EMBL/GenBank/DDBJ whole genome shotgun (WGS) entry which is preliminary data.</text>
</comment>
<organism evidence="2 3">
    <name type="scientific">Vespula pensylvanica</name>
    <name type="common">Western yellow jacket</name>
    <name type="synonym">Wasp</name>
    <dbReference type="NCBI Taxonomy" id="30213"/>
    <lineage>
        <taxon>Eukaryota</taxon>
        <taxon>Metazoa</taxon>
        <taxon>Ecdysozoa</taxon>
        <taxon>Arthropoda</taxon>
        <taxon>Hexapoda</taxon>
        <taxon>Insecta</taxon>
        <taxon>Pterygota</taxon>
        <taxon>Neoptera</taxon>
        <taxon>Endopterygota</taxon>
        <taxon>Hymenoptera</taxon>
        <taxon>Apocrita</taxon>
        <taxon>Aculeata</taxon>
        <taxon>Vespoidea</taxon>
        <taxon>Vespidae</taxon>
        <taxon>Vespinae</taxon>
        <taxon>Vespula</taxon>
    </lineage>
</organism>
<protein>
    <submittedName>
        <fullName evidence="2">Uncharacterized protein</fullName>
    </submittedName>
</protein>
<dbReference type="EMBL" id="JACSDY010000024">
    <property type="protein sequence ID" value="KAF7389398.1"/>
    <property type="molecule type" value="Genomic_DNA"/>
</dbReference>
<evidence type="ECO:0000313" key="3">
    <source>
        <dbReference type="Proteomes" id="UP000600918"/>
    </source>
</evidence>
<keyword evidence="3" id="KW-1185">Reference proteome</keyword>
<feature type="region of interest" description="Disordered" evidence="1">
    <location>
        <begin position="8"/>
        <end position="38"/>
    </location>
</feature>
<evidence type="ECO:0000313" key="2">
    <source>
        <dbReference type="EMBL" id="KAF7389398.1"/>
    </source>
</evidence>